<dbReference type="GO" id="GO:0005509">
    <property type="term" value="F:calcium ion binding"/>
    <property type="evidence" value="ECO:0007669"/>
    <property type="project" value="InterPro"/>
</dbReference>
<dbReference type="PROSITE" id="PS50082">
    <property type="entry name" value="WD_REPEATS_2"/>
    <property type="match status" value="4"/>
</dbReference>
<dbReference type="InterPro" id="IPR011047">
    <property type="entry name" value="Quinoprotein_ADH-like_sf"/>
</dbReference>
<dbReference type="SUPFAM" id="SSF50998">
    <property type="entry name" value="Quinoprotein alcohol dehydrogenase-like"/>
    <property type="match status" value="1"/>
</dbReference>
<dbReference type="AlphaFoldDB" id="A0A1R2CQ59"/>
<feature type="domain" description="EF-hand" evidence="4">
    <location>
        <begin position="85"/>
        <end position="120"/>
    </location>
</feature>
<dbReference type="InterPro" id="IPR001680">
    <property type="entry name" value="WD40_rpt"/>
</dbReference>
<feature type="repeat" description="WD" evidence="2">
    <location>
        <begin position="186"/>
        <end position="218"/>
    </location>
</feature>
<evidence type="ECO:0000313" key="6">
    <source>
        <dbReference type="Proteomes" id="UP000187209"/>
    </source>
</evidence>
<comment type="caution">
    <text evidence="5">The sequence shown here is derived from an EMBL/GenBank/DDBJ whole genome shotgun (WGS) entry which is preliminary data.</text>
</comment>
<keyword evidence="6" id="KW-1185">Reference proteome</keyword>
<feature type="repeat" description="WD" evidence="2">
    <location>
        <begin position="324"/>
        <end position="356"/>
    </location>
</feature>
<dbReference type="SUPFAM" id="SSF50978">
    <property type="entry name" value="WD40 repeat-like"/>
    <property type="match status" value="1"/>
</dbReference>
<dbReference type="InterPro" id="IPR051242">
    <property type="entry name" value="WD-EF-hand_domain"/>
</dbReference>
<feature type="compositionally biased region" description="Low complexity" evidence="3">
    <location>
        <begin position="1"/>
        <end position="16"/>
    </location>
</feature>
<dbReference type="Proteomes" id="UP000187209">
    <property type="component" value="Unassembled WGS sequence"/>
</dbReference>
<dbReference type="InterPro" id="IPR002048">
    <property type="entry name" value="EF_hand_dom"/>
</dbReference>
<dbReference type="SUPFAM" id="SSF47473">
    <property type="entry name" value="EF-hand"/>
    <property type="match status" value="1"/>
</dbReference>
<feature type="repeat" description="WD" evidence="2">
    <location>
        <begin position="366"/>
        <end position="407"/>
    </location>
</feature>
<keyword evidence="2" id="KW-0853">WD repeat</keyword>
<dbReference type="Pfam" id="PF00400">
    <property type="entry name" value="WD40"/>
    <property type="match status" value="4"/>
</dbReference>
<proteinExistence type="predicted"/>
<dbReference type="InterPro" id="IPR015943">
    <property type="entry name" value="WD40/YVTN_repeat-like_dom_sf"/>
</dbReference>
<dbReference type="SMART" id="SM00320">
    <property type="entry name" value="WD40"/>
    <property type="match status" value="11"/>
</dbReference>
<dbReference type="InterPro" id="IPR036322">
    <property type="entry name" value="WD40_repeat_dom_sf"/>
</dbReference>
<evidence type="ECO:0000256" key="1">
    <source>
        <dbReference type="ARBA" id="ARBA00022737"/>
    </source>
</evidence>
<accession>A0A1R2CQ59</accession>
<feature type="region of interest" description="Disordered" evidence="3">
    <location>
        <begin position="1"/>
        <end position="32"/>
    </location>
</feature>
<dbReference type="PROSITE" id="PS50222">
    <property type="entry name" value="EF_HAND_2"/>
    <property type="match status" value="1"/>
</dbReference>
<organism evidence="5 6">
    <name type="scientific">Stentor coeruleus</name>
    <dbReference type="NCBI Taxonomy" id="5963"/>
    <lineage>
        <taxon>Eukaryota</taxon>
        <taxon>Sar</taxon>
        <taxon>Alveolata</taxon>
        <taxon>Ciliophora</taxon>
        <taxon>Postciliodesmatophora</taxon>
        <taxon>Heterotrichea</taxon>
        <taxon>Heterotrichida</taxon>
        <taxon>Stentoridae</taxon>
        <taxon>Stentor</taxon>
    </lineage>
</organism>
<feature type="compositionally biased region" description="Basic and acidic residues" evidence="3">
    <location>
        <begin position="17"/>
        <end position="31"/>
    </location>
</feature>
<dbReference type="EMBL" id="MPUH01000088">
    <property type="protein sequence ID" value="OMJ91134.1"/>
    <property type="molecule type" value="Genomic_DNA"/>
</dbReference>
<dbReference type="OrthoDB" id="292132at2759"/>
<dbReference type="Gene3D" id="2.130.10.10">
    <property type="entry name" value="YVTN repeat-like/Quinoprotein amine dehydrogenase"/>
    <property type="match status" value="4"/>
</dbReference>
<evidence type="ECO:0000256" key="3">
    <source>
        <dbReference type="SAM" id="MobiDB-lite"/>
    </source>
</evidence>
<evidence type="ECO:0000259" key="4">
    <source>
        <dbReference type="PROSITE" id="PS50222"/>
    </source>
</evidence>
<dbReference type="PANTHER" id="PTHR44324">
    <property type="entry name" value="WD40 REPEAT DOMAIN 95"/>
    <property type="match status" value="1"/>
</dbReference>
<protein>
    <recommendedName>
        <fullName evidence="4">EF-hand domain-containing protein</fullName>
    </recommendedName>
</protein>
<keyword evidence="1" id="KW-0677">Repeat</keyword>
<dbReference type="InterPro" id="IPR011992">
    <property type="entry name" value="EF-hand-dom_pair"/>
</dbReference>
<dbReference type="PANTHER" id="PTHR44324:SF4">
    <property type="entry name" value="WD40 REPEAT DOMAIN 95"/>
    <property type="match status" value="1"/>
</dbReference>
<feature type="repeat" description="WD" evidence="2">
    <location>
        <begin position="756"/>
        <end position="788"/>
    </location>
</feature>
<gene>
    <name evidence="5" type="ORF">SteCoe_6398</name>
</gene>
<evidence type="ECO:0000256" key="2">
    <source>
        <dbReference type="PROSITE-ProRule" id="PRU00221"/>
    </source>
</evidence>
<reference evidence="5 6" key="1">
    <citation type="submission" date="2016-11" db="EMBL/GenBank/DDBJ databases">
        <title>The macronuclear genome of Stentor coeruleus: a giant cell with tiny introns.</title>
        <authorList>
            <person name="Slabodnick M."/>
            <person name="Ruby J.G."/>
            <person name="Reiff S.B."/>
            <person name="Swart E.C."/>
            <person name="Gosai S."/>
            <person name="Prabakaran S."/>
            <person name="Witkowska E."/>
            <person name="Larue G.E."/>
            <person name="Fisher S."/>
            <person name="Freeman R.M."/>
            <person name="Gunawardena J."/>
            <person name="Chu W."/>
            <person name="Stover N.A."/>
            <person name="Gregory B.D."/>
            <person name="Nowacki M."/>
            <person name="Derisi J."/>
            <person name="Roy S.W."/>
            <person name="Marshall W.F."/>
            <person name="Sood P."/>
        </authorList>
    </citation>
    <scope>NUCLEOTIDE SEQUENCE [LARGE SCALE GENOMIC DNA]</scope>
    <source>
        <strain evidence="5">WM001</strain>
    </source>
</reference>
<name>A0A1R2CQ59_9CILI</name>
<sequence>MEKYLESSSSDSVSSSEHVEESINNEEKPNELDENAGIDVMSLLDRQILASIKKDFLQWDGQAVPKLEFINLMLHHLPTNLDKIELTIALRELFEQIDVNHDEVMEWEEFSNYIVESGMIKKDRTFLDAIKNYKPQEWMDPIVHKNEIEHLFFLPKLKHLLVMESDSREFKVYDLKQGKFHYLKSVKGHRGAVTAACHAHGMRRVATSANDLTINLWDESSYALQQRISCPTFPLILAWNRRYKTLYSSGTDAIIYAWDLKEGREKMNCIKMWNPFSAEDDKSGHKTVVAALLPIKKMNILVSADLHGNIFLWDMPQNTKRRQLKGQVKGIYSLDWNSEHSCLFSAGLDREAYVWNPYVEKEIFKLSGHNHSLVGVRCVPKTSQVVTGDISGLFRIWDIRTFSTIQTFNIGAKELNCFDITFPDKKIIAGTKRIQIYEYDEPQDRHLVDEGHAICTFYNSLFNTFITVHAKTLKVWNGETGKLQHVFRDIMRGDISCAVLDKYQRKVYVGDSTGRIRAINIKNGAKIKKFSRHKEEVTGLLYWAENRMLISSSWDKKIKIHDDSKINEEDQVRYKIKHQENVNSITLHYTPETPTVGLLASGSDDGIIHITKLVSYRQDAKIETDTSEIKCLLFLNPSLCLASVDADGIISFWVINSSRSTKKPIYKLQNKCDIDESGVCAIKCISYHHPKRYLYTGDEHGILKIYDISHIVDKLANPFMSMTFLTNEEPPLKFFSRSSFMAAKSDNPQVPKINSFRAHKDAINHICLIEEHNLIVTSSFDCNVHIWSEDGTRKGTLILGTDKNWAVKFDVNVKLRNQVIDANTLIRRIVDRKEHISGSSNIADAISELPNAYVNMMRKQGEQNPNASEEEAEKSYDEDNILELIREPTNFASTQNIKSQTQKIALKQNYSSSDLLKPALGKGNDLTSSRSGLQRAGRSVLKLV</sequence>
<evidence type="ECO:0000313" key="5">
    <source>
        <dbReference type="EMBL" id="OMJ91134.1"/>
    </source>
</evidence>